<evidence type="ECO:0000313" key="4">
    <source>
        <dbReference type="Proteomes" id="UP000030752"/>
    </source>
</evidence>
<dbReference type="VEuPathDB" id="FungiDB:HMPREF1541_00638"/>
<dbReference type="InParanoid" id="W2SEZ4"/>
<dbReference type="UniPathway" id="UPA00143"/>
<dbReference type="GO" id="GO:0016567">
    <property type="term" value="P:protein ubiquitination"/>
    <property type="evidence" value="ECO:0007669"/>
    <property type="project" value="UniProtKB-UniPathway"/>
</dbReference>
<accession>W2SEZ4</accession>
<feature type="compositionally biased region" description="Polar residues" evidence="2">
    <location>
        <begin position="582"/>
        <end position="592"/>
    </location>
</feature>
<dbReference type="GeneID" id="19967977"/>
<dbReference type="OrthoDB" id="2587563at2759"/>
<feature type="compositionally biased region" description="Low complexity" evidence="2">
    <location>
        <begin position="512"/>
        <end position="526"/>
    </location>
</feature>
<feature type="compositionally biased region" description="Basic and acidic residues" evidence="2">
    <location>
        <begin position="355"/>
        <end position="366"/>
    </location>
</feature>
<sequence>MPLRNMPPLGLTLSHADQHKKDGDTSPQIIRLDLLQSKTRDIIQQLEKGQKVVLQTGKQAAIHYGGEKLPLDATSEVFPAEIYTRSTNNDGGLQFSGRLSLHLEMQKAREVAARADAALANLQSTLTSMKEEQMNNGTTMVGTTKAGKSGVLKPMQSRRDLLSAGSSRPSSPFLGSAFSPAAGPTSNPLLGGGSNLKDKIRFEAMKVAVIHLLAVRPMNVQSIVEKIHAPRDECERALDKITRDAPSAPGKKELKDRSYRDLDVWKFRYPNQEDRQAAIERAIQAFDRMRIEKTDNLWQILLKPEDRGKGKTLSRLNFDKPAPAPKPASVNSKGNASDTEANRSPLKKPASQQKLGDKKSIREPAAKSRGPSPGPAKRKEVPIKGQSINDGKFKSAERIEDSDEELSTIEVATKRPLKRKEKDQPPLITKPRDRVQPPDQKQPLHKPSISSSSSASDNSDFSRSKPSLKPPSREDNPANSSKKSPRARHGSSPQKPSPLGSSPPANSNDFDSSSTTTKGTSQSSAPSSPPSGNEMPVPKQKQKYSPIVRDTARDHSQNRSSIKRKQEESDDIPPAKRPQLNGAHSKSINGTTKPLERPALSRKISESERSSSPEKPAHARDEVLDKAKRFQLYYKKYKNLHDKVARIPDKDRDDKDMDNLWEMHRRLKDMKTEIWNNWDRIEKVAPG</sequence>
<evidence type="ECO:0000256" key="2">
    <source>
        <dbReference type="SAM" id="MobiDB-lite"/>
    </source>
</evidence>
<dbReference type="EMBL" id="KB822711">
    <property type="protein sequence ID" value="ETN46454.1"/>
    <property type="molecule type" value="Genomic_DNA"/>
</dbReference>
<evidence type="ECO:0000313" key="3">
    <source>
        <dbReference type="EMBL" id="ETN46454.1"/>
    </source>
</evidence>
<dbReference type="HOGENOM" id="CLU_013856_0_0_1"/>
<dbReference type="RefSeq" id="XP_008711166.1">
    <property type="nucleotide sequence ID" value="XM_008712944.1"/>
</dbReference>
<dbReference type="Proteomes" id="UP000030752">
    <property type="component" value="Unassembled WGS sequence"/>
</dbReference>
<feature type="compositionally biased region" description="Polar residues" evidence="2">
    <location>
        <begin position="329"/>
        <end position="339"/>
    </location>
</feature>
<reference evidence="3 4" key="1">
    <citation type="submission" date="2013-03" db="EMBL/GenBank/DDBJ databases">
        <title>The Genome Sequence of Phialophora europaea CBS 101466.</title>
        <authorList>
            <consortium name="The Broad Institute Genomics Platform"/>
            <person name="Cuomo C."/>
            <person name="de Hoog S."/>
            <person name="Gorbushina A."/>
            <person name="Walker B."/>
            <person name="Young S.K."/>
            <person name="Zeng Q."/>
            <person name="Gargeya S."/>
            <person name="Fitzgerald M."/>
            <person name="Haas B."/>
            <person name="Abouelleil A."/>
            <person name="Allen A.W."/>
            <person name="Alvarado L."/>
            <person name="Arachchi H.M."/>
            <person name="Berlin A.M."/>
            <person name="Chapman S.B."/>
            <person name="Gainer-Dewar J."/>
            <person name="Goldberg J."/>
            <person name="Griggs A."/>
            <person name="Gujja S."/>
            <person name="Hansen M."/>
            <person name="Howarth C."/>
            <person name="Imamovic A."/>
            <person name="Ireland A."/>
            <person name="Larimer J."/>
            <person name="McCowan C."/>
            <person name="Murphy C."/>
            <person name="Pearson M."/>
            <person name="Poon T.W."/>
            <person name="Priest M."/>
            <person name="Roberts A."/>
            <person name="Saif S."/>
            <person name="Shea T."/>
            <person name="Sisk P."/>
            <person name="Sykes S."/>
            <person name="Wortman J."/>
            <person name="Nusbaum C."/>
            <person name="Birren B."/>
        </authorList>
    </citation>
    <scope>NUCLEOTIDE SEQUENCE [LARGE SCALE GENOMIC DNA]</scope>
    <source>
        <strain evidence="3 4">CBS 101466</strain>
    </source>
</reference>
<proteinExistence type="predicted"/>
<feature type="coiled-coil region" evidence="1">
    <location>
        <begin position="105"/>
        <end position="132"/>
    </location>
</feature>
<keyword evidence="1" id="KW-0175">Coiled coil</keyword>
<feature type="region of interest" description="Disordered" evidence="2">
    <location>
        <begin position="159"/>
        <end position="191"/>
    </location>
</feature>
<feature type="compositionally biased region" description="Basic and acidic residues" evidence="2">
    <location>
        <begin position="420"/>
        <end position="436"/>
    </location>
</feature>
<dbReference type="STRING" id="1220924.W2SEZ4"/>
<protein>
    <submittedName>
        <fullName evidence="3">Uncharacterized protein</fullName>
    </submittedName>
</protein>
<organism evidence="3 4">
    <name type="scientific">Cyphellophora europaea (strain CBS 101466)</name>
    <name type="common">Phialophora europaea</name>
    <dbReference type="NCBI Taxonomy" id="1220924"/>
    <lineage>
        <taxon>Eukaryota</taxon>
        <taxon>Fungi</taxon>
        <taxon>Dikarya</taxon>
        <taxon>Ascomycota</taxon>
        <taxon>Pezizomycotina</taxon>
        <taxon>Eurotiomycetes</taxon>
        <taxon>Chaetothyriomycetidae</taxon>
        <taxon>Chaetothyriales</taxon>
        <taxon>Cyphellophoraceae</taxon>
        <taxon>Cyphellophora</taxon>
    </lineage>
</organism>
<feature type="region of interest" description="Disordered" evidence="2">
    <location>
        <begin position="1"/>
        <end position="25"/>
    </location>
</feature>
<name>W2SEZ4_CYPE1</name>
<gene>
    <name evidence="3" type="ORF">HMPREF1541_00638</name>
</gene>
<feature type="compositionally biased region" description="Polar residues" evidence="2">
    <location>
        <begin position="491"/>
        <end position="511"/>
    </location>
</feature>
<evidence type="ECO:0000256" key="1">
    <source>
        <dbReference type="SAM" id="Coils"/>
    </source>
</evidence>
<feature type="region of interest" description="Disordered" evidence="2">
    <location>
        <begin position="309"/>
        <end position="624"/>
    </location>
</feature>
<dbReference type="AlphaFoldDB" id="W2SEZ4"/>
<dbReference type="eggNOG" id="ENOG502S5YD">
    <property type="taxonomic scope" value="Eukaryota"/>
</dbReference>
<feature type="compositionally biased region" description="Basic and acidic residues" evidence="2">
    <location>
        <begin position="603"/>
        <end position="624"/>
    </location>
</feature>
<keyword evidence="4" id="KW-1185">Reference proteome</keyword>
<feature type="compositionally biased region" description="Low complexity" evidence="2">
    <location>
        <begin position="448"/>
        <end position="467"/>
    </location>
</feature>